<keyword evidence="3" id="KW-1185">Reference proteome</keyword>
<evidence type="ECO:0000259" key="1">
    <source>
        <dbReference type="Pfam" id="PF12957"/>
    </source>
</evidence>
<dbReference type="RefSeq" id="YP_009885112.1">
    <property type="nucleotide sequence ID" value="NC_049478.1"/>
</dbReference>
<feature type="domain" description="DUF3846" evidence="1">
    <location>
        <begin position="21"/>
        <end position="127"/>
    </location>
</feature>
<accession>A0A649VMM3</accession>
<dbReference type="Proteomes" id="UP000427282">
    <property type="component" value="Segment"/>
</dbReference>
<dbReference type="EMBL" id="MN586027">
    <property type="protein sequence ID" value="QGJ93481.1"/>
    <property type="molecule type" value="Genomic_DNA"/>
</dbReference>
<proteinExistence type="predicted"/>
<reference evidence="2 3" key="1">
    <citation type="submission" date="2019-10" db="EMBL/GenBank/DDBJ databases">
        <authorList>
            <person name="Garlena R.A."/>
            <person name="Russell D.A."/>
            <person name="Pope W.H."/>
            <person name="Jacobs-Sera D."/>
            <person name="Hatfull G.F."/>
        </authorList>
    </citation>
    <scope>NUCLEOTIDE SEQUENCE [LARGE SCALE GENOMIC DNA]</scope>
</reference>
<dbReference type="InterPro" id="IPR024559">
    <property type="entry name" value="DUF3846"/>
</dbReference>
<gene>
    <name evidence="2" type="primary">32</name>
    <name evidence="2" type="ORF">SEA_MUFASA8_32</name>
</gene>
<dbReference type="Pfam" id="PF12957">
    <property type="entry name" value="DUF3846"/>
    <property type="match status" value="1"/>
</dbReference>
<protein>
    <recommendedName>
        <fullName evidence="1">DUF3846 domain-containing protein</fullName>
    </recommendedName>
</protein>
<evidence type="ECO:0000313" key="2">
    <source>
        <dbReference type="EMBL" id="QGJ93481.1"/>
    </source>
</evidence>
<dbReference type="KEGG" id="vg:55814485"/>
<dbReference type="GeneID" id="55814485"/>
<name>A0A649VMM3_9CAUD</name>
<sequence length="135" mass="14879">MLHFTRKANQPRKKATMSTIKAVIIDADRGEAILVTNIESSLTEAQKIVGGWIEGLPSDTEAGWVAYGNEEAKNQSLPVNDRAHHALVQLGGHNPEDMLRGTVLIVGFNDEGEWTDVPESFIEKLQEAELFRPGN</sequence>
<evidence type="ECO:0000313" key="3">
    <source>
        <dbReference type="Proteomes" id="UP000427282"/>
    </source>
</evidence>
<organism evidence="2 3">
    <name type="scientific">Arthrobacter phage Mufasa8</name>
    <dbReference type="NCBI Taxonomy" id="2656526"/>
    <lineage>
        <taxon>Viruses</taxon>
        <taxon>Duplodnaviria</taxon>
        <taxon>Heunggongvirae</taxon>
        <taxon>Uroviricota</taxon>
        <taxon>Caudoviricetes</taxon>
        <taxon>Mufasoctovirus</taxon>
        <taxon>Mufasoctovirus mufasa8</taxon>
    </lineage>
</organism>